<reference evidence="2 3" key="1">
    <citation type="journal article" date="2008" name="Nature">
        <title>The Trichoplax genome and the nature of placozoans.</title>
        <authorList>
            <person name="Srivastava M."/>
            <person name="Begovic E."/>
            <person name="Chapman J."/>
            <person name="Putnam N.H."/>
            <person name="Hellsten U."/>
            <person name="Kawashima T."/>
            <person name="Kuo A."/>
            <person name="Mitros T."/>
            <person name="Salamov A."/>
            <person name="Carpenter M.L."/>
            <person name="Signorovitch A.Y."/>
            <person name="Moreno M.A."/>
            <person name="Kamm K."/>
            <person name="Grimwood J."/>
            <person name="Schmutz J."/>
            <person name="Shapiro H."/>
            <person name="Grigoriev I.V."/>
            <person name="Buss L.W."/>
            <person name="Schierwater B."/>
            <person name="Dellaporta S.L."/>
            <person name="Rokhsar D.S."/>
        </authorList>
    </citation>
    <scope>NUCLEOTIDE SEQUENCE [LARGE SCALE GENOMIC DNA]</scope>
    <source>
        <strain evidence="2 3">Grell-BS-1999</strain>
    </source>
</reference>
<dbReference type="HOGENOM" id="CLU_170030_0_0_1"/>
<dbReference type="Proteomes" id="UP000009022">
    <property type="component" value="Unassembled WGS sequence"/>
</dbReference>
<dbReference type="OrthoDB" id="306304at2759"/>
<dbReference type="PROSITE" id="PS51322">
    <property type="entry name" value="UEV"/>
    <property type="match status" value="1"/>
</dbReference>
<dbReference type="Pfam" id="PF05743">
    <property type="entry name" value="UEV"/>
    <property type="match status" value="1"/>
</dbReference>
<feature type="non-terminal residue" evidence="2">
    <location>
        <position position="103"/>
    </location>
</feature>
<keyword evidence="3" id="KW-1185">Reference proteome</keyword>
<dbReference type="InterPro" id="IPR016135">
    <property type="entry name" value="UBQ-conjugating_enzyme/RWD"/>
</dbReference>
<dbReference type="AlphaFoldDB" id="B3SC29"/>
<dbReference type="PANTHER" id="PTHR23306">
    <property type="entry name" value="TUMOR SUSCEPTIBILITY GENE 101 PROTEIN-RELATED"/>
    <property type="match status" value="1"/>
</dbReference>
<dbReference type="RefSeq" id="XP_002117804.1">
    <property type="nucleotide sequence ID" value="XM_002117768.1"/>
</dbReference>
<evidence type="ECO:0000313" key="2">
    <source>
        <dbReference type="EMBL" id="EDV19780.1"/>
    </source>
</evidence>
<dbReference type="Gene3D" id="3.10.110.10">
    <property type="entry name" value="Ubiquitin Conjugating Enzyme"/>
    <property type="match status" value="1"/>
</dbReference>
<name>B3SC29_TRIAD</name>
<dbReference type="eggNOG" id="KOG2391">
    <property type="taxonomic scope" value="Eukaryota"/>
</dbReference>
<organism evidence="2 3">
    <name type="scientific">Trichoplax adhaerens</name>
    <name type="common">Trichoplax reptans</name>
    <dbReference type="NCBI Taxonomy" id="10228"/>
    <lineage>
        <taxon>Eukaryota</taxon>
        <taxon>Metazoa</taxon>
        <taxon>Placozoa</taxon>
        <taxon>Uniplacotomia</taxon>
        <taxon>Trichoplacea</taxon>
        <taxon>Trichoplacidae</taxon>
        <taxon>Trichoplax</taxon>
    </lineage>
</organism>
<dbReference type="OMA" id="PFQQENE"/>
<proteinExistence type="predicted"/>
<feature type="non-terminal residue" evidence="2">
    <location>
        <position position="1"/>
    </location>
</feature>
<dbReference type="CDD" id="cd11685">
    <property type="entry name" value="UEV_TSG101-like"/>
    <property type="match status" value="1"/>
</dbReference>
<feature type="domain" description="UEV" evidence="1">
    <location>
        <begin position="1"/>
        <end position="103"/>
    </location>
</feature>
<evidence type="ECO:0000313" key="3">
    <source>
        <dbReference type="Proteomes" id="UP000009022"/>
    </source>
</evidence>
<dbReference type="PhylomeDB" id="B3SC29"/>
<dbReference type="InParanoid" id="B3SC29"/>
<gene>
    <name evidence="2" type="ORF">TRIADDRAFT_8036</name>
</gene>
<protein>
    <recommendedName>
        <fullName evidence="1">UEV domain-containing protein</fullName>
    </recommendedName>
</protein>
<dbReference type="GO" id="GO:0015031">
    <property type="term" value="P:protein transport"/>
    <property type="evidence" value="ECO:0007669"/>
    <property type="project" value="InterPro"/>
</dbReference>
<dbReference type="SUPFAM" id="SSF54495">
    <property type="entry name" value="UBC-like"/>
    <property type="match status" value="1"/>
</dbReference>
<accession>B3SC29</accession>
<dbReference type="InterPro" id="IPR008883">
    <property type="entry name" value="UEV_N"/>
</dbReference>
<dbReference type="EMBL" id="DS985267">
    <property type="protein sequence ID" value="EDV19780.1"/>
    <property type="molecule type" value="Genomic_DNA"/>
</dbReference>
<dbReference type="CTD" id="6759016"/>
<dbReference type="STRING" id="10228.B3SC29"/>
<dbReference type="InterPro" id="IPR052070">
    <property type="entry name" value="ESCRT-I_UEV_domain"/>
</dbReference>
<evidence type="ECO:0000259" key="1">
    <source>
        <dbReference type="PROSITE" id="PS51322"/>
    </source>
</evidence>
<sequence length="103" mass="11513">SAVFTDGRAEQLLTINGAVPINSSGRVRHSVPIALYLRKNFPLSAPICFISPEENQELLTTGMVDSNCRISLSYLEDWKWPGSDLRSLFEIMIVEFSSEIPLI</sequence>
<dbReference type="KEGG" id="tad:TRIADDRAFT_8036"/>
<dbReference type="GeneID" id="6759016"/>
<dbReference type="PANTHER" id="PTHR23306:SF3">
    <property type="entry name" value="TUMOR SUPPRESSOR PROTEIN 101"/>
    <property type="match status" value="1"/>
</dbReference>